<keyword evidence="2" id="KW-1185">Reference proteome</keyword>
<dbReference type="AlphaFoldDB" id="A0ABD2XU10"/>
<dbReference type="EMBL" id="JBJUIK010000017">
    <property type="protein sequence ID" value="KAL3498181.1"/>
    <property type="molecule type" value="Genomic_DNA"/>
</dbReference>
<protein>
    <submittedName>
        <fullName evidence="1">Uncharacterized protein</fullName>
    </submittedName>
</protein>
<evidence type="ECO:0000313" key="2">
    <source>
        <dbReference type="Proteomes" id="UP001630127"/>
    </source>
</evidence>
<name>A0ABD2XU10_9GENT</name>
<reference evidence="1 2" key="1">
    <citation type="submission" date="2024-11" db="EMBL/GenBank/DDBJ databases">
        <title>A near-complete genome assembly of Cinchona calisaya.</title>
        <authorList>
            <person name="Lian D.C."/>
            <person name="Zhao X.W."/>
            <person name="Wei L."/>
        </authorList>
    </citation>
    <scope>NUCLEOTIDE SEQUENCE [LARGE SCALE GENOMIC DNA]</scope>
    <source>
        <tissue evidence="1">Nenye</tissue>
    </source>
</reference>
<dbReference type="Proteomes" id="UP001630127">
    <property type="component" value="Unassembled WGS sequence"/>
</dbReference>
<proteinExistence type="predicted"/>
<feature type="non-terminal residue" evidence="1">
    <location>
        <position position="1"/>
    </location>
</feature>
<accession>A0ABD2XU10</accession>
<organism evidence="1 2">
    <name type="scientific">Cinchona calisaya</name>
    <dbReference type="NCBI Taxonomy" id="153742"/>
    <lineage>
        <taxon>Eukaryota</taxon>
        <taxon>Viridiplantae</taxon>
        <taxon>Streptophyta</taxon>
        <taxon>Embryophyta</taxon>
        <taxon>Tracheophyta</taxon>
        <taxon>Spermatophyta</taxon>
        <taxon>Magnoliopsida</taxon>
        <taxon>eudicotyledons</taxon>
        <taxon>Gunneridae</taxon>
        <taxon>Pentapetalae</taxon>
        <taxon>asterids</taxon>
        <taxon>lamiids</taxon>
        <taxon>Gentianales</taxon>
        <taxon>Rubiaceae</taxon>
        <taxon>Cinchonoideae</taxon>
        <taxon>Cinchoneae</taxon>
        <taxon>Cinchona</taxon>
    </lineage>
</organism>
<comment type="caution">
    <text evidence="1">The sequence shown here is derived from an EMBL/GenBank/DDBJ whole genome shotgun (WGS) entry which is preliminary data.</text>
</comment>
<evidence type="ECO:0000313" key="1">
    <source>
        <dbReference type="EMBL" id="KAL3498181.1"/>
    </source>
</evidence>
<gene>
    <name evidence="1" type="ORF">ACH5RR_040913</name>
</gene>
<sequence length="79" mass="8996">EIDYDEVLGSLMDSGGKWAKNDQSLHSNSKVKITPRRNINLNALVHIVQHHQHSMSRICGGYLERDVWTESSDRSTMMA</sequence>